<evidence type="ECO:0000313" key="3">
    <source>
        <dbReference type="Proteomes" id="UP000242450"/>
    </source>
</evidence>
<dbReference type="Proteomes" id="UP000242450">
    <property type="component" value="Chromosome 20"/>
</dbReference>
<dbReference type="AlphaFoldDB" id="A0A212CHW0"/>
<evidence type="ECO:0000313" key="2">
    <source>
        <dbReference type="EMBL" id="OWK05515.1"/>
    </source>
</evidence>
<feature type="non-terminal residue" evidence="2">
    <location>
        <position position="128"/>
    </location>
</feature>
<name>A0A212CHW0_CEREH</name>
<feature type="compositionally biased region" description="Low complexity" evidence="1">
    <location>
        <begin position="111"/>
        <end position="128"/>
    </location>
</feature>
<protein>
    <submittedName>
        <fullName evidence="2">Uncharacterized protein</fullName>
    </submittedName>
</protein>
<feature type="region of interest" description="Disordered" evidence="1">
    <location>
        <begin position="1"/>
        <end position="20"/>
    </location>
</feature>
<dbReference type="EMBL" id="MKHE01000020">
    <property type="protein sequence ID" value="OWK05515.1"/>
    <property type="molecule type" value="Genomic_DNA"/>
</dbReference>
<evidence type="ECO:0000256" key="1">
    <source>
        <dbReference type="SAM" id="MobiDB-lite"/>
    </source>
</evidence>
<reference evidence="2 3" key="1">
    <citation type="journal article" date="2018" name="Mol. Genet. Genomics">
        <title>The red deer Cervus elaphus genome CerEla1.0: sequencing, annotating, genes, and chromosomes.</title>
        <authorList>
            <person name="Bana N.A."/>
            <person name="Nyiri A."/>
            <person name="Nagy J."/>
            <person name="Frank K."/>
            <person name="Nagy T."/>
            <person name="Steger V."/>
            <person name="Schiller M."/>
            <person name="Lakatos P."/>
            <person name="Sugar L."/>
            <person name="Horn P."/>
            <person name="Barta E."/>
            <person name="Orosz L."/>
        </authorList>
    </citation>
    <scope>NUCLEOTIDE SEQUENCE [LARGE SCALE GENOMIC DNA]</scope>
    <source>
        <strain evidence="2">Hungarian</strain>
    </source>
</reference>
<gene>
    <name evidence="2" type="ORF">Celaphus_00002272</name>
</gene>
<comment type="caution">
    <text evidence="2">The sequence shown here is derived from an EMBL/GenBank/DDBJ whole genome shotgun (WGS) entry which is preliminary data.</text>
</comment>
<proteinExistence type="predicted"/>
<feature type="non-terminal residue" evidence="2">
    <location>
        <position position="1"/>
    </location>
</feature>
<accession>A0A212CHW0</accession>
<feature type="region of interest" description="Disordered" evidence="1">
    <location>
        <begin position="100"/>
        <end position="128"/>
    </location>
</feature>
<keyword evidence="3" id="KW-1185">Reference proteome</keyword>
<sequence length="128" mass="13774">SSCPSGGFTGRKEPHRRPRLRCRKAPPLYGISRLAGRGDFCRLRAGAPARPTAAKVDPQGAGAGRRKFTRGAMIPRICPRNLILECPKGCVTGICLSHRQSREAQNPPVPRELLPSPLLPSVSVKATS</sequence>
<organism evidence="2 3">
    <name type="scientific">Cervus elaphus hippelaphus</name>
    <name type="common">European red deer</name>
    <dbReference type="NCBI Taxonomy" id="46360"/>
    <lineage>
        <taxon>Eukaryota</taxon>
        <taxon>Metazoa</taxon>
        <taxon>Chordata</taxon>
        <taxon>Craniata</taxon>
        <taxon>Vertebrata</taxon>
        <taxon>Euteleostomi</taxon>
        <taxon>Mammalia</taxon>
        <taxon>Eutheria</taxon>
        <taxon>Laurasiatheria</taxon>
        <taxon>Artiodactyla</taxon>
        <taxon>Ruminantia</taxon>
        <taxon>Pecora</taxon>
        <taxon>Cervidae</taxon>
        <taxon>Cervinae</taxon>
        <taxon>Cervus</taxon>
    </lineage>
</organism>